<gene>
    <name evidence="2" type="ORF">PLEPLA_LOCUS18736</name>
</gene>
<organism evidence="2 3">
    <name type="scientific">Pleuronectes platessa</name>
    <name type="common">European plaice</name>
    <dbReference type="NCBI Taxonomy" id="8262"/>
    <lineage>
        <taxon>Eukaryota</taxon>
        <taxon>Metazoa</taxon>
        <taxon>Chordata</taxon>
        <taxon>Craniata</taxon>
        <taxon>Vertebrata</taxon>
        <taxon>Euteleostomi</taxon>
        <taxon>Actinopterygii</taxon>
        <taxon>Neopterygii</taxon>
        <taxon>Teleostei</taxon>
        <taxon>Neoteleostei</taxon>
        <taxon>Acanthomorphata</taxon>
        <taxon>Carangaria</taxon>
        <taxon>Pleuronectiformes</taxon>
        <taxon>Pleuronectoidei</taxon>
        <taxon>Pleuronectidae</taxon>
        <taxon>Pleuronectes</taxon>
    </lineage>
</organism>
<reference evidence="2" key="1">
    <citation type="submission" date="2020-03" db="EMBL/GenBank/DDBJ databases">
        <authorList>
            <person name="Weist P."/>
        </authorList>
    </citation>
    <scope>NUCLEOTIDE SEQUENCE</scope>
</reference>
<evidence type="ECO:0000313" key="2">
    <source>
        <dbReference type="EMBL" id="CAB1430750.1"/>
    </source>
</evidence>
<feature type="compositionally biased region" description="Polar residues" evidence="1">
    <location>
        <begin position="101"/>
        <end position="125"/>
    </location>
</feature>
<evidence type="ECO:0000313" key="3">
    <source>
        <dbReference type="Proteomes" id="UP001153269"/>
    </source>
</evidence>
<dbReference type="EMBL" id="CADEAL010001263">
    <property type="protein sequence ID" value="CAB1430750.1"/>
    <property type="molecule type" value="Genomic_DNA"/>
</dbReference>
<feature type="compositionally biased region" description="Gly residues" evidence="1">
    <location>
        <begin position="58"/>
        <end position="73"/>
    </location>
</feature>
<proteinExistence type="predicted"/>
<dbReference type="Proteomes" id="UP001153269">
    <property type="component" value="Unassembled WGS sequence"/>
</dbReference>
<dbReference type="AlphaFoldDB" id="A0A9N7UH93"/>
<comment type="caution">
    <text evidence="2">The sequence shown here is derived from an EMBL/GenBank/DDBJ whole genome shotgun (WGS) entry which is preliminary data.</text>
</comment>
<feature type="compositionally biased region" description="Polar residues" evidence="1">
    <location>
        <begin position="14"/>
        <end position="24"/>
    </location>
</feature>
<name>A0A9N7UH93_PLEPL</name>
<protein>
    <submittedName>
        <fullName evidence="2">Uncharacterized protein</fullName>
    </submittedName>
</protein>
<keyword evidence="3" id="KW-1185">Reference proteome</keyword>
<feature type="compositionally biased region" description="Basic and acidic residues" evidence="1">
    <location>
        <begin position="28"/>
        <end position="42"/>
    </location>
</feature>
<accession>A0A9N7UH93</accession>
<sequence length="125" mass="13126">MNNIKWSPSDDLQKQSTKHLNVSLKNRIRTESHGGDRGRRDGEDGEDTVLLLTASGFSPGGGRRAGGAGGGGMEATPSEEEELDEGGGKKAEGGEDVRRQLNGSWCNERSDGTITGRLNSAAASL</sequence>
<feature type="region of interest" description="Disordered" evidence="1">
    <location>
        <begin position="1"/>
        <end position="125"/>
    </location>
</feature>
<feature type="compositionally biased region" description="Basic and acidic residues" evidence="1">
    <location>
        <begin position="86"/>
        <end position="99"/>
    </location>
</feature>
<evidence type="ECO:0000256" key="1">
    <source>
        <dbReference type="SAM" id="MobiDB-lite"/>
    </source>
</evidence>